<dbReference type="InterPro" id="IPR010998">
    <property type="entry name" value="Integrase_recombinase_N"/>
</dbReference>
<dbReference type="InterPro" id="IPR050808">
    <property type="entry name" value="Phage_Integrase"/>
</dbReference>
<dbReference type="STRING" id="391936.S7S_00365"/>
<dbReference type="EMBL" id="CP004387">
    <property type="protein sequence ID" value="AJD46497.1"/>
    <property type="molecule type" value="Genomic_DNA"/>
</dbReference>
<keyword evidence="8" id="KW-1185">Reference proteome</keyword>
<dbReference type="InterPro" id="IPR011010">
    <property type="entry name" value="DNA_brk_join_enz"/>
</dbReference>
<keyword evidence="4" id="KW-0233">DNA recombination</keyword>
<name>A0A0B4XJB5_9GAMM</name>
<dbReference type="InterPro" id="IPR053876">
    <property type="entry name" value="Phage_int_M"/>
</dbReference>
<evidence type="ECO:0000313" key="8">
    <source>
        <dbReference type="Proteomes" id="UP000006764"/>
    </source>
</evidence>
<dbReference type="RefSeq" id="WP_008739035.1">
    <property type="nucleotide sequence ID" value="NZ_CP004387.1"/>
</dbReference>
<dbReference type="Pfam" id="PF13356">
    <property type="entry name" value="Arm-DNA-bind_3"/>
    <property type="match status" value="1"/>
</dbReference>
<dbReference type="CDD" id="cd00801">
    <property type="entry name" value="INT_P4_C"/>
    <property type="match status" value="1"/>
</dbReference>
<dbReference type="Pfam" id="PF00589">
    <property type="entry name" value="Phage_integrase"/>
    <property type="match status" value="1"/>
</dbReference>
<accession>A0A0B4XJB5</accession>
<dbReference type="SUPFAM" id="SSF56349">
    <property type="entry name" value="DNA breaking-rejoining enzymes"/>
    <property type="match status" value="1"/>
</dbReference>
<evidence type="ECO:0000259" key="6">
    <source>
        <dbReference type="PROSITE" id="PS51898"/>
    </source>
</evidence>
<dbReference type="Proteomes" id="UP000006764">
    <property type="component" value="Chromosome"/>
</dbReference>
<evidence type="ECO:0000256" key="2">
    <source>
        <dbReference type="ARBA" id="ARBA00022908"/>
    </source>
</evidence>
<gene>
    <name evidence="7" type="ORF">S7S_00365</name>
</gene>
<dbReference type="AlphaFoldDB" id="A0A0B4XJB5"/>
<evidence type="ECO:0000256" key="5">
    <source>
        <dbReference type="SAM" id="MobiDB-lite"/>
    </source>
</evidence>
<evidence type="ECO:0000256" key="4">
    <source>
        <dbReference type="ARBA" id="ARBA00023172"/>
    </source>
</evidence>
<dbReference type="InterPro" id="IPR038488">
    <property type="entry name" value="Integrase_DNA-bd_sf"/>
</dbReference>
<evidence type="ECO:0000256" key="1">
    <source>
        <dbReference type="ARBA" id="ARBA00008857"/>
    </source>
</evidence>
<dbReference type="GO" id="GO:0006310">
    <property type="term" value="P:DNA recombination"/>
    <property type="evidence" value="ECO:0007669"/>
    <property type="project" value="UniProtKB-KW"/>
</dbReference>
<feature type="region of interest" description="Disordered" evidence="5">
    <location>
        <begin position="181"/>
        <end position="200"/>
    </location>
</feature>
<dbReference type="Gene3D" id="1.10.443.10">
    <property type="entry name" value="Intergrase catalytic core"/>
    <property type="match status" value="1"/>
</dbReference>
<dbReference type="InterPro" id="IPR013762">
    <property type="entry name" value="Integrase-like_cat_sf"/>
</dbReference>
<dbReference type="Pfam" id="PF22022">
    <property type="entry name" value="Phage_int_M"/>
    <property type="match status" value="1"/>
</dbReference>
<proteinExistence type="inferred from homology"/>
<dbReference type="GO" id="GO:0003677">
    <property type="term" value="F:DNA binding"/>
    <property type="evidence" value="ECO:0007669"/>
    <property type="project" value="UniProtKB-KW"/>
</dbReference>
<dbReference type="HOGENOM" id="CLU_027562_0_4_6"/>
<dbReference type="PROSITE" id="PS51898">
    <property type="entry name" value="TYR_RECOMBINASE"/>
    <property type="match status" value="1"/>
</dbReference>
<keyword evidence="2" id="KW-0229">DNA integration</keyword>
<feature type="domain" description="Tyr recombinase" evidence="6">
    <location>
        <begin position="198"/>
        <end position="392"/>
    </location>
</feature>
<reference evidence="7 8" key="1">
    <citation type="journal article" date="2012" name="J. Bacteriol.">
        <title>Genome sequence of an alkane-degrading bacterium, Alcanivorax pacificus type strain W11-5, isolated from deep sea sediment.</title>
        <authorList>
            <person name="Lai Q."/>
            <person name="Shao Z."/>
        </authorList>
    </citation>
    <scope>NUCLEOTIDE SEQUENCE [LARGE SCALE GENOMIC DNA]</scope>
    <source>
        <strain evidence="7 8">W11-5</strain>
    </source>
</reference>
<comment type="similarity">
    <text evidence="1">Belongs to the 'phage' integrase family.</text>
</comment>
<dbReference type="Gene3D" id="3.30.160.390">
    <property type="entry name" value="Integrase, DNA-binding domain"/>
    <property type="match status" value="1"/>
</dbReference>
<evidence type="ECO:0000313" key="7">
    <source>
        <dbReference type="EMBL" id="AJD46497.1"/>
    </source>
</evidence>
<dbReference type="GO" id="GO:0015074">
    <property type="term" value="P:DNA integration"/>
    <property type="evidence" value="ECO:0007669"/>
    <property type="project" value="UniProtKB-KW"/>
</dbReference>
<dbReference type="Gene3D" id="1.10.150.130">
    <property type="match status" value="1"/>
</dbReference>
<keyword evidence="3" id="KW-0238">DNA-binding</keyword>
<evidence type="ECO:0000256" key="3">
    <source>
        <dbReference type="ARBA" id="ARBA00023125"/>
    </source>
</evidence>
<organism evidence="7 8">
    <name type="scientific">Isoalcanivorax pacificus W11-5</name>
    <dbReference type="NCBI Taxonomy" id="391936"/>
    <lineage>
        <taxon>Bacteria</taxon>
        <taxon>Pseudomonadati</taxon>
        <taxon>Pseudomonadota</taxon>
        <taxon>Gammaproteobacteria</taxon>
        <taxon>Oceanospirillales</taxon>
        <taxon>Alcanivoracaceae</taxon>
        <taxon>Isoalcanivorax</taxon>
    </lineage>
</organism>
<sequence>MSKLTAMQIKSLLNQPPKKHADGGGLYFCVRPSGSPYWMLRYSNQGKRREVTLGQYPQMTLAQAREDAVMAKQGLRQGSDPIQEKAKLALPELNTVSELFQDWYDSDLSKRLKHPNIPKRIFRKEIAPVIGKYTIGDVSPRDIRAVLQKVQSSDRPTIANDTLMYMKQLFRHGIKLDLLQTNPASPFSPSDAGGEERSRERSLSLEELTHAFQVFKENINSFGRDNHLACCLFLVLGVRKSELCEARWDEFDLNAGIWNLSKERSKTGAAITIPLPTQAIRWLEILHGHACGAPYVFPARRASKRPHMGPDTLNRAISKLFGRETGRKKQPPNKMGGLEHFTVHDLRRTFRSLAAAEGVPGHVAERCLNHKLKGVEGIYDRYDYFEERKLAHQKVADRIEPVIRL</sequence>
<dbReference type="PANTHER" id="PTHR30629:SF2">
    <property type="entry name" value="PROPHAGE INTEGRASE INTS-RELATED"/>
    <property type="match status" value="1"/>
</dbReference>
<dbReference type="PANTHER" id="PTHR30629">
    <property type="entry name" value="PROPHAGE INTEGRASE"/>
    <property type="match status" value="1"/>
</dbReference>
<dbReference type="InterPro" id="IPR025166">
    <property type="entry name" value="Integrase_DNA_bind_dom"/>
</dbReference>
<dbReference type="OrthoDB" id="9795573at2"/>
<protein>
    <submittedName>
        <fullName evidence="7">Phage integrase family site specific recombinase</fullName>
    </submittedName>
</protein>
<dbReference type="KEGG" id="apac:S7S_00365"/>
<dbReference type="InterPro" id="IPR002104">
    <property type="entry name" value="Integrase_catalytic"/>
</dbReference>